<proteinExistence type="predicted"/>
<dbReference type="InterPro" id="IPR036034">
    <property type="entry name" value="PDZ_sf"/>
</dbReference>
<evidence type="ECO:0000259" key="1">
    <source>
        <dbReference type="PROSITE" id="PS50106"/>
    </source>
</evidence>
<dbReference type="SUPFAM" id="SSF50156">
    <property type="entry name" value="PDZ domain-like"/>
    <property type="match status" value="1"/>
</dbReference>
<dbReference type="Proteomes" id="UP000676996">
    <property type="component" value="Unassembled WGS sequence"/>
</dbReference>
<dbReference type="EMBL" id="JAGRQC010000010">
    <property type="protein sequence ID" value="MBR0554048.1"/>
    <property type="molecule type" value="Genomic_DNA"/>
</dbReference>
<dbReference type="Gene3D" id="2.40.70.10">
    <property type="entry name" value="Acid Proteases"/>
    <property type="match status" value="1"/>
</dbReference>
<reference evidence="2" key="1">
    <citation type="submission" date="2021-04" db="EMBL/GenBank/DDBJ databases">
        <title>Ouciella asimina sp. nov., isolated from the surface seawater in the hydrothermal field of Okinawa Trough.</title>
        <authorList>
            <person name="Shuang W."/>
        </authorList>
    </citation>
    <scope>NUCLEOTIDE SEQUENCE</scope>
    <source>
        <strain evidence="2">LXI357</strain>
    </source>
</reference>
<sequence>MIGNRHQSSIERSIIAFLLIAIAIPIVPVSSQTLNHRTEEFSAAKHPSEANNDLTIDKNGLLIANVIVDGSAQKAFLDSGSSVILFDIKLAERLSLSRYGRTTVDTASHTADLEKTSGFDISMAGVQLNGLTGRASDLSTLSSSSGAAFSLILGFTPLKSNSIFLDFSRMRISINAPRPSTQASGRDIVKVYKLDIGNGVPVVQIPVNGKVLRVALDTGMNSDFVVSPSLYSSMVPAGNLQTTLASASVDGTIQISHFSIVPDMNVLGSDLHDIGLQEDANNGLTKKLGVDAIAGLRVVRRFNSYLDFAHHAASFSPSGNRPDPVQKSRSGLQVAYGKNAALVVHVMANSPAERSGWHAGDEICSVNGHPAGEVASSPMLQDWAKQAPGTVVKLGLCNGEAKQLVLQKFY</sequence>
<evidence type="ECO:0000313" key="3">
    <source>
        <dbReference type="Proteomes" id="UP000676996"/>
    </source>
</evidence>
<name>A0A8T4IGD1_9SPHN</name>
<dbReference type="InterPro" id="IPR001478">
    <property type="entry name" value="PDZ"/>
</dbReference>
<gene>
    <name evidence="2" type="ORF">J7S20_16220</name>
</gene>
<dbReference type="PROSITE" id="PS50106">
    <property type="entry name" value="PDZ"/>
    <property type="match status" value="1"/>
</dbReference>
<dbReference type="Pfam" id="PF00595">
    <property type="entry name" value="PDZ"/>
    <property type="match status" value="1"/>
</dbReference>
<dbReference type="InterPro" id="IPR021109">
    <property type="entry name" value="Peptidase_aspartic_dom_sf"/>
</dbReference>
<feature type="domain" description="PDZ" evidence="1">
    <location>
        <begin position="331"/>
        <end position="368"/>
    </location>
</feature>
<dbReference type="SMART" id="SM00228">
    <property type="entry name" value="PDZ"/>
    <property type="match status" value="1"/>
</dbReference>
<dbReference type="RefSeq" id="WP_284055301.1">
    <property type="nucleotide sequence ID" value="NZ_JAGRQC010000010.1"/>
</dbReference>
<protein>
    <submittedName>
        <fullName evidence="2">PDZ domain-containing protein</fullName>
    </submittedName>
</protein>
<evidence type="ECO:0000313" key="2">
    <source>
        <dbReference type="EMBL" id="MBR0554048.1"/>
    </source>
</evidence>
<accession>A0A8T4IGD1</accession>
<organism evidence="2 3">
    <name type="scientific">Stakelama marina</name>
    <dbReference type="NCBI Taxonomy" id="2826939"/>
    <lineage>
        <taxon>Bacteria</taxon>
        <taxon>Pseudomonadati</taxon>
        <taxon>Pseudomonadota</taxon>
        <taxon>Alphaproteobacteria</taxon>
        <taxon>Sphingomonadales</taxon>
        <taxon>Sphingomonadaceae</taxon>
        <taxon>Stakelama</taxon>
    </lineage>
</organism>
<dbReference type="Gene3D" id="2.30.42.10">
    <property type="match status" value="1"/>
</dbReference>
<comment type="caution">
    <text evidence="2">The sequence shown here is derived from an EMBL/GenBank/DDBJ whole genome shotgun (WGS) entry which is preliminary data.</text>
</comment>
<keyword evidence="3" id="KW-1185">Reference proteome</keyword>
<dbReference type="AlphaFoldDB" id="A0A8T4IGD1"/>